<dbReference type="InterPro" id="IPR036282">
    <property type="entry name" value="Glutathione-S-Trfase_C_sf"/>
</dbReference>
<evidence type="ECO:0000313" key="3">
    <source>
        <dbReference type="Proteomes" id="UP001168146"/>
    </source>
</evidence>
<organism evidence="2 3">
    <name type="scientific">Friedmanniomyces endolithicus</name>
    <dbReference type="NCBI Taxonomy" id="329885"/>
    <lineage>
        <taxon>Eukaryota</taxon>
        <taxon>Fungi</taxon>
        <taxon>Dikarya</taxon>
        <taxon>Ascomycota</taxon>
        <taxon>Pezizomycotina</taxon>
        <taxon>Dothideomycetes</taxon>
        <taxon>Dothideomycetidae</taxon>
        <taxon>Mycosphaerellales</taxon>
        <taxon>Teratosphaeriaceae</taxon>
        <taxon>Friedmanniomyces</taxon>
    </lineage>
</organism>
<dbReference type="EMBL" id="JASUXU010000174">
    <property type="protein sequence ID" value="KAK0302706.1"/>
    <property type="molecule type" value="Genomic_DNA"/>
</dbReference>
<gene>
    <name evidence="2" type="ORF">LTR82_017781</name>
</gene>
<comment type="caution">
    <text evidence="2">The sequence shown here is derived from an EMBL/GenBank/DDBJ whole genome shotgun (WGS) entry which is preliminary data.</text>
</comment>
<protein>
    <recommendedName>
        <fullName evidence="1">Glutathione S-transferase UstS-like C-terminal domain-containing protein</fullName>
    </recommendedName>
</protein>
<dbReference type="SUPFAM" id="SSF47616">
    <property type="entry name" value="GST C-terminal domain-like"/>
    <property type="match status" value="1"/>
</dbReference>
<proteinExistence type="predicted"/>
<dbReference type="AlphaFoldDB" id="A0AAN6F556"/>
<feature type="domain" description="Glutathione S-transferase UstS-like C-terminal" evidence="1">
    <location>
        <begin position="77"/>
        <end position="193"/>
    </location>
</feature>
<dbReference type="Gene3D" id="1.20.1050.10">
    <property type="match status" value="1"/>
</dbReference>
<evidence type="ECO:0000313" key="2">
    <source>
        <dbReference type="EMBL" id="KAK0302706.1"/>
    </source>
</evidence>
<dbReference type="Gene3D" id="3.40.30.10">
    <property type="entry name" value="Glutaredoxin"/>
    <property type="match status" value="1"/>
</dbReference>
<evidence type="ECO:0000259" key="1">
    <source>
        <dbReference type="Pfam" id="PF22041"/>
    </source>
</evidence>
<dbReference type="Proteomes" id="UP001168146">
    <property type="component" value="Unassembled WGS sequence"/>
</dbReference>
<reference evidence="2" key="1">
    <citation type="submission" date="2021-12" db="EMBL/GenBank/DDBJ databases">
        <title>Black yeast isolated from Biological Soil Crust.</title>
        <authorList>
            <person name="Kurbessoian T."/>
        </authorList>
    </citation>
    <scope>NUCLEOTIDE SEQUENCE</scope>
    <source>
        <strain evidence="2">CCFEE 5208</strain>
    </source>
</reference>
<sequence>MPEKVTLYDLASSARLLLNYKKIPYDTDWMEYPDLQQKFKALYAAHKSPSVPSLIILESLYPSPPLHLETGLDREVNKLCSSIVFAVSAELMAPIVDDWLQEPSVSWFVDDRQKRLGMNVWELREQKGGERIWSGAEEKLKQLKGFLRNHQKDEGPFVMGSVLSYADLVIIALFESLSRVRKEVYDRIMAYDKDFKKLHEAGEKWTKEDD</sequence>
<name>A0AAN6F556_9PEZI</name>
<dbReference type="Pfam" id="PF22041">
    <property type="entry name" value="GST_C_7"/>
    <property type="match status" value="1"/>
</dbReference>
<dbReference type="InterPro" id="IPR054416">
    <property type="entry name" value="GST_UstS-like_C"/>
</dbReference>
<accession>A0AAN6F556</accession>